<evidence type="ECO:0000313" key="2">
    <source>
        <dbReference type="Proteomes" id="UP001221328"/>
    </source>
</evidence>
<keyword evidence="2" id="KW-1185">Reference proteome</keyword>
<dbReference type="EMBL" id="JAQOSK010000012">
    <property type="protein sequence ID" value="MDC2958503.1"/>
    <property type="molecule type" value="Genomic_DNA"/>
</dbReference>
<proteinExistence type="predicted"/>
<organism evidence="1 2">
    <name type="scientific">Streptomyces gilvifuscus</name>
    <dbReference type="NCBI Taxonomy" id="1550617"/>
    <lineage>
        <taxon>Bacteria</taxon>
        <taxon>Bacillati</taxon>
        <taxon>Actinomycetota</taxon>
        <taxon>Actinomycetes</taxon>
        <taxon>Kitasatosporales</taxon>
        <taxon>Streptomycetaceae</taxon>
        <taxon>Streptomyces</taxon>
    </lineage>
</organism>
<dbReference type="SUPFAM" id="SSF54427">
    <property type="entry name" value="NTF2-like"/>
    <property type="match status" value="1"/>
</dbReference>
<dbReference type="Gene3D" id="3.10.450.50">
    <property type="match status" value="1"/>
</dbReference>
<evidence type="ECO:0000313" key="1">
    <source>
        <dbReference type="EMBL" id="MDC2958503.1"/>
    </source>
</evidence>
<sequence>MSTATDTRVKELADLFVRFLQTNTAPDGLFTDDVFLDLTVPQWRLQARGREELVALRRRSHPFLGTVPRHRVDATPTGFVLEFEESWEDGQGTWYCRELMRAEIRDGRIAEACVYCTGDWDPATRAAHAREVVLLRP</sequence>
<comment type="caution">
    <text evidence="1">The sequence shown here is derived from an EMBL/GenBank/DDBJ whole genome shotgun (WGS) entry which is preliminary data.</text>
</comment>
<dbReference type="RefSeq" id="WP_200702145.1">
    <property type="nucleotide sequence ID" value="NZ_JAQOSK010000012.1"/>
</dbReference>
<accession>A0ABT5G156</accession>
<gene>
    <name evidence="1" type="ORF">PO587_29075</name>
</gene>
<dbReference type="Proteomes" id="UP001221328">
    <property type="component" value="Unassembled WGS sequence"/>
</dbReference>
<name>A0ABT5G156_9ACTN</name>
<evidence type="ECO:0008006" key="3">
    <source>
        <dbReference type="Google" id="ProtNLM"/>
    </source>
</evidence>
<dbReference type="InterPro" id="IPR032710">
    <property type="entry name" value="NTF2-like_dom_sf"/>
</dbReference>
<reference evidence="1 2" key="1">
    <citation type="journal article" date="2015" name="Int. J. Syst. Evol. Microbiol.">
        <title>Streptomyces gilvifuscus sp. nov., an actinomycete that produces antibacterial compounds isolated from soil.</title>
        <authorList>
            <person name="Nguyen T.M."/>
            <person name="Kim J."/>
        </authorList>
    </citation>
    <scope>NUCLEOTIDE SEQUENCE [LARGE SCALE GENOMIC DNA]</scope>
    <source>
        <strain evidence="1 2">T113</strain>
    </source>
</reference>
<protein>
    <recommendedName>
        <fullName evidence="3">Nuclear transport factor 2 family protein</fullName>
    </recommendedName>
</protein>